<feature type="chain" id="PRO_5038642526" description="carbonic anhydrase" evidence="9">
    <location>
        <begin position="34"/>
        <end position="245"/>
    </location>
</feature>
<dbReference type="InterPro" id="IPR001765">
    <property type="entry name" value="Carbonic_anhydrase"/>
</dbReference>
<dbReference type="Gene3D" id="3.40.1050.10">
    <property type="entry name" value="Carbonic anhydrase"/>
    <property type="match status" value="1"/>
</dbReference>
<keyword evidence="3 8" id="KW-0479">Metal-binding</keyword>
<evidence type="ECO:0000256" key="6">
    <source>
        <dbReference type="ARBA" id="ARBA00024993"/>
    </source>
</evidence>
<evidence type="ECO:0000256" key="2">
    <source>
        <dbReference type="ARBA" id="ARBA00012925"/>
    </source>
</evidence>
<evidence type="ECO:0000256" key="4">
    <source>
        <dbReference type="ARBA" id="ARBA00022833"/>
    </source>
</evidence>
<dbReference type="GO" id="GO:0015976">
    <property type="term" value="P:carbon utilization"/>
    <property type="evidence" value="ECO:0007669"/>
    <property type="project" value="InterPro"/>
</dbReference>
<feature type="binding site" evidence="8">
    <location>
        <position position="155"/>
    </location>
    <ligand>
        <name>Zn(2+)</name>
        <dbReference type="ChEBI" id="CHEBI:29105"/>
    </ligand>
</feature>
<accession>A0A1Y0IPA2</accession>
<dbReference type="InterPro" id="IPR036874">
    <property type="entry name" value="Carbonic_anhydrase_sf"/>
</dbReference>
<feature type="binding site" evidence="8">
    <location>
        <position position="102"/>
    </location>
    <ligand>
        <name>Zn(2+)</name>
        <dbReference type="ChEBI" id="CHEBI:29105"/>
    </ligand>
</feature>
<comment type="catalytic activity">
    <reaction evidence="7">
        <text>hydrogencarbonate + H(+) = CO2 + H2O</text>
        <dbReference type="Rhea" id="RHEA:10748"/>
        <dbReference type="ChEBI" id="CHEBI:15377"/>
        <dbReference type="ChEBI" id="CHEBI:15378"/>
        <dbReference type="ChEBI" id="CHEBI:16526"/>
        <dbReference type="ChEBI" id="CHEBI:17544"/>
        <dbReference type="EC" id="4.2.1.1"/>
    </reaction>
</comment>
<evidence type="ECO:0000256" key="1">
    <source>
        <dbReference type="ARBA" id="ARBA00006217"/>
    </source>
</evidence>
<feature type="binding site" evidence="8">
    <location>
        <position position="158"/>
    </location>
    <ligand>
        <name>Zn(2+)</name>
        <dbReference type="ChEBI" id="CHEBI:29105"/>
    </ligand>
</feature>
<dbReference type="SMART" id="SM00947">
    <property type="entry name" value="Pro_CA"/>
    <property type="match status" value="1"/>
</dbReference>
<dbReference type="Proteomes" id="UP000195437">
    <property type="component" value="Chromosome"/>
</dbReference>
<comment type="cofactor">
    <cofactor evidence="8">
        <name>Zn(2+)</name>
        <dbReference type="ChEBI" id="CHEBI:29105"/>
    </cofactor>
    <text evidence="8">Binds 1 zinc ion per subunit.</text>
</comment>
<evidence type="ECO:0000256" key="5">
    <source>
        <dbReference type="ARBA" id="ARBA00023239"/>
    </source>
</evidence>
<protein>
    <recommendedName>
        <fullName evidence="2">carbonic anhydrase</fullName>
        <ecNumber evidence="2">4.2.1.1</ecNumber>
    </recommendedName>
</protein>
<gene>
    <name evidence="10" type="ORF">CBW65_14770</name>
</gene>
<dbReference type="KEGG" id="tum:CBW65_14770"/>
<dbReference type="InterPro" id="IPR015892">
    <property type="entry name" value="Carbonic_anhydrase_CS"/>
</dbReference>
<evidence type="ECO:0000256" key="8">
    <source>
        <dbReference type="PIRSR" id="PIRSR601765-1"/>
    </source>
</evidence>
<dbReference type="OrthoDB" id="9769739at2"/>
<dbReference type="GO" id="GO:0008270">
    <property type="term" value="F:zinc ion binding"/>
    <property type="evidence" value="ECO:0007669"/>
    <property type="project" value="InterPro"/>
</dbReference>
<keyword evidence="5" id="KW-0456">Lyase</keyword>
<dbReference type="SUPFAM" id="SSF53056">
    <property type="entry name" value="beta-carbonic anhydrase, cab"/>
    <property type="match status" value="1"/>
</dbReference>
<comment type="function">
    <text evidence="6">Catalyzes the reversible hydration of carbon dioxide to form bicarbonate.</text>
</comment>
<dbReference type="EC" id="4.2.1.1" evidence="2"/>
<proteinExistence type="inferred from homology"/>
<name>A0A1Y0IPA2_9BACL</name>
<dbReference type="CDD" id="cd03378">
    <property type="entry name" value="beta_CA_cladeC"/>
    <property type="match status" value="1"/>
</dbReference>
<comment type="similarity">
    <text evidence="1">Belongs to the beta-class carbonic anhydrase family.</text>
</comment>
<evidence type="ECO:0000256" key="7">
    <source>
        <dbReference type="ARBA" id="ARBA00048348"/>
    </source>
</evidence>
<feature type="binding site" evidence="8">
    <location>
        <position position="104"/>
    </location>
    <ligand>
        <name>Zn(2+)</name>
        <dbReference type="ChEBI" id="CHEBI:29105"/>
    </ligand>
</feature>
<dbReference type="PANTHER" id="PTHR11002:SF79">
    <property type="entry name" value="CARBONIC ANHYDRASE 2"/>
    <property type="match status" value="1"/>
</dbReference>
<reference evidence="11" key="1">
    <citation type="submission" date="2017-05" db="EMBL/GenBank/DDBJ databases">
        <authorList>
            <person name="Sung H."/>
        </authorList>
    </citation>
    <scope>NUCLEOTIDE SEQUENCE [LARGE SCALE GENOMIC DNA]</scope>
    <source>
        <strain evidence="11">AR23208</strain>
    </source>
</reference>
<dbReference type="AlphaFoldDB" id="A0A1Y0IPA2"/>
<keyword evidence="11" id="KW-1185">Reference proteome</keyword>
<sequence>MVGRKLKFERGCRVLKKLLLTACLPLTFLTCFTQNIQSVDAIPTSQEQVKAPAPYDANAALQVLRDGNERYVADRMKHPNQTAARRSAVAKGQLPFAMILSCSDSRVPPEVVFDRGLGDLFVTRVAGNVIGDEVLGTLEYGAEHLHVPLIVVMGHERCGAVQAVVQGGEPPGRVKSLHQRIAPAVQAAKKHHPADLVDESVRMNVKLVVDQIQQSQPVLASMIRQGKVKVVGARYDLDSGVVEWL</sequence>
<dbReference type="EMBL" id="CP021434">
    <property type="protein sequence ID" value="ARU62120.1"/>
    <property type="molecule type" value="Genomic_DNA"/>
</dbReference>
<evidence type="ECO:0000313" key="11">
    <source>
        <dbReference type="Proteomes" id="UP000195437"/>
    </source>
</evidence>
<keyword evidence="4 8" id="KW-0862">Zinc</keyword>
<keyword evidence="9" id="KW-0732">Signal</keyword>
<dbReference type="FunFam" id="3.40.1050.10:FF:000006">
    <property type="entry name" value="Carbonic anhydrase"/>
    <property type="match status" value="1"/>
</dbReference>
<dbReference type="Pfam" id="PF00484">
    <property type="entry name" value="Pro_CA"/>
    <property type="match status" value="1"/>
</dbReference>
<evidence type="ECO:0000313" key="10">
    <source>
        <dbReference type="EMBL" id="ARU62120.1"/>
    </source>
</evidence>
<dbReference type="PANTHER" id="PTHR11002">
    <property type="entry name" value="CARBONIC ANHYDRASE"/>
    <property type="match status" value="1"/>
</dbReference>
<dbReference type="PROSITE" id="PS00704">
    <property type="entry name" value="PROK_CO2_ANHYDRASE_1"/>
    <property type="match status" value="1"/>
</dbReference>
<evidence type="ECO:0000256" key="9">
    <source>
        <dbReference type="SAM" id="SignalP"/>
    </source>
</evidence>
<organism evidence="10 11">
    <name type="scientific">Tumebacillus avium</name>
    <dbReference type="NCBI Taxonomy" id="1903704"/>
    <lineage>
        <taxon>Bacteria</taxon>
        <taxon>Bacillati</taxon>
        <taxon>Bacillota</taxon>
        <taxon>Bacilli</taxon>
        <taxon>Bacillales</taxon>
        <taxon>Alicyclobacillaceae</taxon>
        <taxon>Tumebacillus</taxon>
    </lineage>
</organism>
<feature type="signal peptide" evidence="9">
    <location>
        <begin position="1"/>
        <end position="33"/>
    </location>
</feature>
<evidence type="ECO:0000256" key="3">
    <source>
        <dbReference type="ARBA" id="ARBA00022723"/>
    </source>
</evidence>
<dbReference type="GO" id="GO:0004089">
    <property type="term" value="F:carbonate dehydratase activity"/>
    <property type="evidence" value="ECO:0007669"/>
    <property type="project" value="UniProtKB-EC"/>
</dbReference>